<comment type="caution">
    <text evidence="1">The sequence shown here is derived from an EMBL/GenBank/DDBJ whole genome shotgun (WGS) entry which is preliminary data.</text>
</comment>
<evidence type="ECO:0000313" key="2">
    <source>
        <dbReference type="Proteomes" id="UP000460290"/>
    </source>
</evidence>
<organism evidence="1 2">
    <name type="scientific">Pontixanthobacter aestiaquae</name>
    <dbReference type="NCBI Taxonomy" id="1509367"/>
    <lineage>
        <taxon>Bacteria</taxon>
        <taxon>Pseudomonadati</taxon>
        <taxon>Pseudomonadota</taxon>
        <taxon>Alphaproteobacteria</taxon>
        <taxon>Sphingomonadales</taxon>
        <taxon>Erythrobacteraceae</taxon>
        <taxon>Pontixanthobacter</taxon>
    </lineage>
</organism>
<name>A0A844Z2P8_9SPHN</name>
<dbReference type="EMBL" id="WTYZ01000001">
    <property type="protein sequence ID" value="MXO81958.1"/>
    <property type="molecule type" value="Genomic_DNA"/>
</dbReference>
<keyword evidence="2" id="KW-1185">Reference proteome</keyword>
<reference evidence="1 2" key="1">
    <citation type="submission" date="2019-12" db="EMBL/GenBank/DDBJ databases">
        <title>Genomic-based taxomic classification of the family Erythrobacteraceae.</title>
        <authorList>
            <person name="Xu L."/>
        </authorList>
    </citation>
    <scope>NUCLEOTIDE SEQUENCE [LARGE SCALE GENOMIC DNA]</scope>
    <source>
        <strain evidence="1 2">KCTC 42006</strain>
    </source>
</reference>
<proteinExistence type="predicted"/>
<dbReference type="OrthoDB" id="7446818at2"/>
<dbReference type="Proteomes" id="UP000460290">
    <property type="component" value="Unassembled WGS sequence"/>
</dbReference>
<gene>
    <name evidence="1" type="ORF">GRI35_01045</name>
</gene>
<dbReference type="AlphaFoldDB" id="A0A844Z2P8"/>
<evidence type="ECO:0000313" key="1">
    <source>
        <dbReference type="EMBL" id="MXO81958.1"/>
    </source>
</evidence>
<sequence length="345" mass="38325">MKNPSVSLACVIGVLPIFPLTVVAKDGPGYGPGHGRDDSRYLYAVTSETAARCAVLQNEFSARQREANPEWSRRHTAMSLTWQQLVRELAPDDTALIAKATARDPKLTAELDKHDDPLMLLAERSRICEVTATVNSLSYNGATFVIEEQNPEIFADFAAKANQSGLEEFPEPPTKSIKFGDWLFEAKGNSCSATRTMRDGAVLTLGFTNFFDGSLKFEWDGLPELDGQSEEGEEEYEAMMRRHMAGYASDNDFGPVIAEGFTFATYPGTALFVDDKLIARPFGEGMSDGRKYYFGAYTQANYYNMIPTGKEVVVKVLGEETHRVRIDDPAMWNEMSNCMAQYPYG</sequence>
<accession>A0A844Z2P8</accession>
<protein>
    <submittedName>
        <fullName evidence="1">Uncharacterized protein</fullName>
    </submittedName>
</protein>
<dbReference type="RefSeq" id="WP_160612306.1">
    <property type="nucleotide sequence ID" value="NZ_JAUFQM010000001.1"/>
</dbReference>